<evidence type="ECO:0000313" key="1">
    <source>
        <dbReference type="EMBL" id="JAH96021.1"/>
    </source>
</evidence>
<dbReference type="AlphaFoldDB" id="A0A0E9X0N2"/>
<protein>
    <submittedName>
        <fullName evidence="1">Uncharacterized protein</fullName>
    </submittedName>
</protein>
<organism evidence="1">
    <name type="scientific">Anguilla anguilla</name>
    <name type="common">European freshwater eel</name>
    <name type="synonym">Muraena anguilla</name>
    <dbReference type="NCBI Taxonomy" id="7936"/>
    <lineage>
        <taxon>Eukaryota</taxon>
        <taxon>Metazoa</taxon>
        <taxon>Chordata</taxon>
        <taxon>Craniata</taxon>
        <taxon>Vertebrata</taxon>
        <taxon>Euteleostomi</taxon>
        <taxon>Actinopterygii</taxon>
        <taxon>Neopterygii</taxon>
        <taxon>Teleostei</taxon>
        <taxon>Anguilliformes</taxon>
        <taxon>Anguillidae</taxon>
        <taxon>Anguilla</taxon>
    </lineage>
</organism>
<proteinExistence type="predicted"/>
<accession>A0A0E9X0N2</accession>
<dbReference type="EMBL" id="GBXM01012556">
    <property type="protein sequence ID" value="JAH96021.1"/>
    <property type="molecule type" value="Transcribed_RNA"/>
</dbReference>
<name>A0A0E9X0N2_ANGAN</name>
<reference evidence="1" key="2">
    <citation type="journal article" date="2015" name="Fish Shellfish Immunol.">
        <title>Early steps in the European eel (Anguilla anguilla)-Vibrio vulnificus interaction in the gills: Role of the RtxA13 toxin.</title>
        <authorList>
            <person name="Callol A."/>
            <person name="Pajuelo D."/>
            <person name="Ebbesson L."/>
            <person name="Teles M."/>
            <person name="MacKenzie S."/>
            <person name="Amaro C."/>
        </authorList>
    </citation>
    <scope>NUCLEOTIDE SEQUENCE</scope>
</reference>
<sequence length="68" mass="8005">MWKKSLIFVRNHQEQVCDSGAQTSMERTVKEHVGVHLPEYCHAHVQPMRLGDTPFIWTNETEQKDKKL</sequence>
<reference evidence="1" key="1">
    <citation type="submission" date="2014-11" db="EMBL/GenBank/DDBJ databases">
        <authorList>
            <person name="Amaro Gonzalez C."/>
        </authorList>
    </citation>
    <scope>NUCLEOTIDE SEQUENCE</scope>
</reference>